<evidence type="ECO:0000256" key="6">
    <source>
        <dbReference type="ARBA" id="ARBA00023002"/>
    </source>
</evidence>
<dbReference type="GO" id="GO:0005777">
    <property type="term" value="C:peroxisome"/>
    <property type="evidence" value="ECO:0007669"/>
    <property type="project" value="UniProtKB-SubCell"/>
</dbReference>
<dbReference type="Gene3D" id="3.30.70.2740">
    <property type="match status" value="1"/>
</dbReference>
<evidence type="ECO:0000256" key="10">
    <source>
        <dbReference type="ARBA" id="ARBA00045410"/>
    </source>
</evidence>
<organism evidence="13 14">
    <name type="scientific">Tetranychus urticae</name>
    <name type="common">Two-spotted spider mite</name>
    <dbReference type="NCBI Taxonomy" id="32264"/>
    <lineage>
        <taxon>Eukaryota</taxon>
        <taxon>Metazoa</taxon>
        <taxon>Ecdysozoa</taxon>
        <taxon>Arthropoda</taxon>
        <taxon>Chelicerata</taxon>
        <taxon>Arachnida</taxon>
        <taxon>Acari</taxon>
        <taxon>Acariformes</taxon>
        <taxon>Trombidiformes</taxon>
        <taxon>Prostigmata</taxon>
        <taxon>Eleutherengona</taxon>
        <taxon>Raphignathae</taxon>
        <taxon>Tetranychoidea</taxon>
        <taxon>Tetranychidae</taxon>
        <taxon>Tetranychus</taxon>
    </lineage>
</organism>
<dbReference type="EC" id="1.1.99.39" evidence="8"/>
<dbReference type="Gene3D" id="3.30.465.10">
    <property type="match status" value="1"/>
</dbReference>
<reference evidence="13" key="2">
    <citation type="submission" date="2015-06" db="UniProtKB">
        <authorList>
            <consortium name="EnsemblMetazoa"/>
        </authorList>
    </citation>
    <scope>IDENTIFICATION</scope>
</reference>
<comment type="similarity">
    <text evidence="3">Belongs to the FAD-binding oxidoreductase/transferase type 4 family.</text>
</comment>
<feature type="domain" description="FAD-binding PCMH-type" evidence="12">
    <location>
        <begin position="59"/>
        <end position="238"/>
    </location>
</feature>
<dbReference type="InterPro" id="IPR016167">
    <property type="entry name" value="FAD-bd_PCMH_sub1"/>
</dbReference>
<keyword evidence="14" id="KW-1185">Reference proteome</keyword>
<keyword evidence="7" id="KW-0576">Peroxisome</keyword>
<dbReference type="SUPFAM" id="SSF56176">
    <property type="entry name" value="FAD-binding/transporter-associated domain-like"/>
    <property type="match status" value="1"/>
</dbReference>
<dbReference type="InterPro" id="IPR006094">
    <property type="entry name" value="Oxid_FAD_bind_N"/>
</dbReference>
<evidence type="ECO:0000256" key="9">
    <source>
        <dbReference type="ARBA" id="ARBA00039639"/>
    </source>
</evidence>
<dbReference type="InterPro" id="IPR036318">
    <property type="entry name" value="FAD-bd_PCMH-like_sf"/>
</dbReference>
<keyword evidence="6" id="KW-0560">Oxidoreductase</keyword>
<dbReference type="FunFam" id="3.30.465.10:FF:000001">
    <property type="entry name" value="D-2-hydroxyglutarate dehydrogenase, mitochondrial"/>
    <property type="match status" value="1"/>
</dbReference>
<dbReference type="SUPFAM" id="SSF55103">
    <property type="entry name" value="FAD-linked oxidases, C-terminal domain"/>
    <property type="match status" value="1"/>
</dbReference>
<reference evidence="14" key="1">
    <citation type="submission" date="2011-08" db="EMBL/GenBank/DDBJ databases">
        <authorList>
            <person name="Rombauts S."/>
        </authorList>
    </citation>
    <scope>NUCLEOTIDE SEQUENCE</scope>
    <source>
        <strain evidence="14">London</strain>
    </source>
</reference>
<dbReference type="GO" id="GO:0051990">
    <property type="term" value="F:(R)-2-hydroxyglutarate dehydrogenase activity"/>
    <property type="evidence" value="ECO:0007669"/>
    <property type="project" value="UniProtKB-EC"/>
</dbReference>
<dbReference type="EnsemblMetazoa" id="tetur17g01530.1">
    <property type="protein sequence ID" value="tetur17g01530.1"/>
    <property type="gene ID" value="tetur17g01530"/>
</dbReference>
<dbReference type="FunFam" id="1.10.45.10:FF:000001">
    <property type="entry name" value="D-lactate dehydrogenase mitochondrial"/>
    <property type="match status" value="1"/>
</dbReference>
<dbReference type="InterPro" id="IPR051264">
    <property type="entry name" value="FAD-oxidored/transferase_4"/>
</dbReference>
<evidence type="ECO:0000313" key="13">
    <source>
        <dbReference type="EnsemblMetazoa" id="tetur17g01530.1"/>
    </source>
</evidence>
<keyword evidence="4" id="KW-0285">Flavoprotein</keyword>
<dbReference type="Pfam" id="PF01565">
    <property type="entry name" value="FAD_binding_4"/>
    <property type="match status" value="1"/>
</dbReference>
<dbReference type="KEGG" id="tut:107366252"/>
<dbReference type="InterPro" id="IPR004113">
    <property type="entry name" value="FAD-bd_oxidored_4_C"/>
</dbReference>
<protein>
    <recommendedName>
        <fullName evidence="9">D-2-hydroxyglutarate dehydrogenase, mitochondrial</fullName>
        <ecNumber evidence="8">1.1.99.39</ecNumber>
    </recommendedName>
</protein>
<gene>
    <name evidence="13" type="primary">107366252</name>
</gene>
<accession>T1KPS2</accession>
<comment type="catalytic activity">
    <reaction evidence="11">
        <text>(R)-malate + A = oxaloacetate + AH2</text>
        <dbReference type="Rhea" id="RHEA:67460"/>
        <dbReference type="ChEBI" id="CHEBI:13193"/>
        <dbReference type="ChEBI" id="CHEBI:15588"/>
        <dbReference type="ChEBI" id="CHEBI:16452"/>
        <dbReference type="ChEBI" id="CHEBI:17499"/>
    </reaction>
    <physiologicalReaction direction="left-to-right" evidence="11">
        <dbReference type="Rhea" id="RHEA:67461"/>
    </physiologicalReaction>
</comment>
<evidence type="ECO:0000256" key="1">
    <source>
        <dbReference type="ARBA" id="ARBA00001974"/>
    </source>
</evidence>
<dbReference type="Gene3D" id="3.30.70.2190">
    <property type="match status" value="1"/>
</dbReference>
<sequence>MLSNVKFGNSLLRLFRFNSVRQLNSIQAANVDYFKSVLGENRVKQTDLEKYNRDWLGLHEGKSSLTLVPSTTEDVSKILSYCNDHRLQLVVQGGNTSLVAGSVPQDDEIIISMEAMNKIIEFNDTTGVLTCQPGVILETAESFVNEKGYMMPYDLGAKGSCHVGGNIATNAGGIRYVRYGSLHGSVLGLEAVKADGTVLNMMSTLRKDNTGYDLKQLFIGSEGTLGVITKASILCPVKPIDKVVALLGVPSYEASVKLLKIIRSRFVAYLSAYELMDQTTMDSVHINLHLEPPFSAPFYVLFEISIFPGSSEEVIRDNLTNFLDTMISDEGIVNDAVLSTDLTSYNKLWAMREQIMIAIKAEGEALSYDVSLEHKDYYRIVDIMREHLANKKDLIRVSGHGHLADNNLHLAISAKSFTSDEIKSIETLLHEWVGERNGSVSAEHGLGMKKRHLIYYSKQREVVDLMKQLKQLFDPNNILNPKKLLPDN</sequence>
<dbReference type="InterPro" id="IPR016171">
    <property type="entry name" value="Vanillyl_alc_oxidase_C-sub2"/>
</dbReference>
<evidence type="ECO:0000256" key="2">
    <source>
        <dbReference type="ARBA" id="ARBA00004275"/>
    </source>
</evidence>
<comment type="function">
    <text evidence="10">Catalyzes the oxidation of D-2-hydroxyglutarate (D-2-HG) to alpha-ketoglutarate. Also catalyzes the oxidation of other D-2-hydroxyacids, such as D-malate (D-MAL) and D-lactate (D-LAC). Exhibits high activities towards D-2-HG and D-MAL but a very weak activity towards D-LAC.</text>
</comment>
<dbReference type="EMBL" id="CAEY01000336">
    <property type="status" value="NOT_ANNOTATED_CDS"/>
    <property type="molecule type" value="Genomic_DNA"/>
</dbReference>
<dbReference type="GO" id="GO:0071949">
    <property type="term" value="F:FAD binding"/>
    <property type="evidence" value="ECO:0007669"/>
    <property type="project" value="InterPro"/>
</dbReference>
<keyword evidence="5" id="KW-0274">FAD</keyword>
<evidence type="ECO:0000256" key="7">
    <source>
        <dbReference type="ARBA" id="ARBA00023140"/>
    </source>
</evidence>
<dbReference type="AlphaFoldDB" id="T1KPS2"/>
<evidence type="ECO:0000256" key="5">
    <source>
        <dbReference type="ARBA" id="ARBA00022827"/>
    </source>
</evidence>
<evidence type="ECO:0000256" key="11">
    <source>
        <dbReference type="ARBA" id="ARBA00049267"/>
    </source>
</evidence>
<dbReference type="GO" id="GO:0005739">
    <property type="term" value="C:mitochondrion"/>
    <property type="evidence" value="ECO:0007669"/>
    <property type="project" value="TreeGrafter"/>
</dbReference>
<dbReference type="InterPro" id="IPR016164">
    <property type="entry name" value="FAD-linked_Oxase-like_C"/>
</dbReference>
<dbReference type="Gene3D" id="3.30.43.10">
    <property type="entry name" value="Uridine Diphospho-n-acetylenolpyruvylglucosamine Reductase, domain 2"/>
    <property type="match status" value="1"/>
</dbReference>
<comment type="subcellular location">
    <subcellularLocation>
        <location evidence="2">Peroxisome</location>
    </subcellularLocation>
</comment>
<dbReference type="Proteomes" id="UP000015104">
    <property type="component" value="Unassembled WGS sequence"/>
</dbReference>
<dbReference type="Pfam" id="PF02913">
    <property type="entry name" value="FAD-oxidase_C"/>
    <property type="match status" value="1"/>
</dbReference>
<dbReference type="Gene3D" id="1.10.45.10">
    <property type="entry name" value="Vanillyl-alcohol Oxidase, Chain A, domain 4"/>
    <property type="match status" value="1"/>
</dbReference>
<dbReference type="OrthoDB" id="5332616at2759"/>
<dbReference type="eggNOG" id="KOG1232">
    <property type="taxonomic scope" value="Eukaryota"/>
</dbReference>
<evidence type="ECO:0000256" key="4">
    <source>
        <dbReference type="ARBA" id="ARBA00022630"/>
    </source>
</evidence>
<dbReference type="PROSITE" id="PS51387">
    <property type="entry name" value="FAD_PCMH"/>
    <property type="match status" value="1"/>
</dbReference>
<name>T1KPS2_TETUR</name>
<dbReference type="InterPro" id="IPR016169">
    <property type="entry name" value="FAD-bd_PCMH_sub2"/>
</dbReference>
<evidence type="ECO:0000313" key="14">
    <source>
        <dbReference type="Proteomes" id="UP000015104"/>
    </source>
</evidence>
<dbReference type="PANTHER" id="PTHR43716">
    <property type="entry name" value="D-2-HYDROXYGLUTARATE DEHYDROGENASE, MITOCHONDRIAL"/>
    <property type="match status" value="1"/>
</dbReference>
<evidence type="ECO:0000256" key="3">
    <source>
        <dbReference type="ARBA" id="ARBA00008000"/>
    </source>
</evidence>
<dbReference type="HOGENOM" id="CLU_017779_4_1_1"/>
<dbReference type="OMA" id="YNEDWMR"/>
<evidence type="ECO:0000256" key="8">
    <source>
        <dbReference type="ARBA" id="ARBA00039003"/>
    </source>
</evidence>
<comment type="cofactor">
    <cofactor evidence="1">
        <name>FAD</name>
        <dbReference type="ChEBI" id="CHEBI:57692"/>
    </cofactor>
</comment>
<dbReference type="PANTHER" id="PTHR43716:SF1">
    <property type="entry name" value="D-2-HYDROXYGLUTARATE DEHYDROGENASE, MITOCHONDRIAL"/>
    <property type="match status" value="1"/>
</dbReference>
<dbReference type="InterPro" id="IPR016166">
    <property type="entry name" value="FAD-bd_PCMH"/>
</dbReference>
<evidence type="ECO:0000259" key="12">
    <source>
        <dbReference type="PROSITE" id="PS51387"/>
    </source>
</evidence>
<dbReference type="STRING" id="32264.T1KPS2"/>
<proteinExistence type="inferred from homology"/>